<evidence type="ECO:0000259" key="2">
    <source>
        <dbReference type="Pfam" id="PF00534"/>
    </source>
</evidence>
<dbReference type="GO" id="GO:0009103">
    <property type="term" value="P:lipopolysaccharide biosynthetic process"/>
    <property type="evidence" value="ECO:0007669"/>
    <property type="project" value="TreeGrafter"/>
</dbReference>
<proteinExistence type="predicted"/>
<dbReference type="AlphaFoldDB" id="A0A3G1KZ11"/>
<accession>A0A3G1KZ11</accession>
<keyword evidence="1" id="KW-0808">Transferase</keyword>
<dbReference type="InterPro" id="IPR001296">
    <property type="entry name" value="Glyco_trans_1"/>
</dbReference>
<dbReference type="OrthoDB" id="9797829at2"/>
<evidence type="ECO:0000259" key="3">
    <source>
        <dbReference type="Pfam" id="PF13439"/>
    </source>
</evidence>
<dbReference type="Pfam" id="PF13439">
    <property type="entry name" value="Glyco_transf_4"/>
    <property type="match status" value="1"/>
</dbReference>
<feature type="domain" description="Glycosyl transferase family 1" evidence="2">
    <location>
        <begin position="197"/>
        <end position="350"/>
    </location>
</feature>
<dbReference type="InterPro" id="IPR028098">
    <property type="entry name" value="Glyco_trans_4-like_N"/>
</dbReference>
<name>A0A3G1KZ11_FORW1</name>
<dbReference type="PANTHER" id="PTHR46401">
    <property type="entry name" value="GLYCOSYLTRANSFERASE WBBK-RELATED"/>
    <property type="match status" value="1"/>
</dbReference>
<dbReference type="SUPFAM" id="SSF53756">
    <property type="entry name" value="UDP-Glycosyltransferase/glycogen phosphorylase"/>
    <property type="match status" value="1"/>
</dbReference>
<dbReference type="EMBL" id="CP017634">
    <property type="protein sequence ID" value="ATW27733.1"/>
    <property type="molecule type" value="Genomic_DNA"/>
</dbReference>
<dbReference type="FunFam" id="3.40.50.2000:FF:000119">
    <property type="entry name" value="Glycosyl transferase group 1"/>
    <property type="match status" value="1"/>
</dbReference>
<keyword evidence="5" id="KW-1185">Reference proteome</keyword>
<dbReference type="PANTHER" id="PTHR46401:SF2">
    <property type="entry name" value="GLYCOSYLTRANSFERASE WBBK-RELATED"/>
    <property type="match status" value="1"/>
</dbReference>
<dbReference type="Pfam" id="PF00534">
    <property type="entry name" value="Glycos_transf_1"/>
    <property type="match status" value="1"/>
</dbReference>
<protein>
    <recommendedName>
        <fullName evidence="6">Glycosyltransferase family 4 protein</fullName>
    </recommendedName>
</protein>
<dbReference type="CDD" id="cd03809">
    <property type="entry name" value="GT4_MtfB-like"/>
    <property type="match status" value="1"/>
</dbReference>
<dbReference type="RefSeq" id="WP_148137110.1">
    <property type="nucleotide sequence ID" value="NZ_CP017634.1"/>
</dbReference>
<dbReference type="GO" id="GO:0016757">
    <property type="term" value="F:glycosyltransferase activity"/>
    <property type="evidence" value="ECO:0007669"/>
    <property type="project" value="InterPro"/>
</dbReference>
<feature type="domain" description="Glycosyltransferase subfamily 4-like N-terminal" evidence="3">
    <location>
        <begin position="15"/>
        <end position="174"/>
    </location>
</feature>
<evidence type="ECO:0008006" key="6">
    <source>
        <dbReference type="Google" id="ProtNLM"/>
    </source>
</evidence>
<dbReference type="Gene3D" id="3.40.50.2000">
    <property type="entry name" value="Glycogen Phosphorylase B"/>
    <property type="match status" value="2"/>
</dbReference>
<gene>
    <name evidence="4" type="ORF">DCMF_25920</name>
</gene>
<evidence type="ECO:0000256" key="1">
    <source>
        <dbReference type="ARBA" id="ARBA00022679"/>
    </source>
</evidence>
<dbReference type="KEGG" id="fwa:DCMF_25920"/>
<reference evidence="4 5" key="1">
    <citation type="submission" date="2016-10" db="EMBL/GenBank/DDBJ databases">
        <title>Complete Genome Sequence of Peptococcaceae strain DCMF.</title>
        <authorList>
            <person name="Edwards R.J."/>
            <person name="Holland S.I."/>
            <person name="Deshpande N.P."/>
            <person name="Wong Y.K."/>
            <person name="Ertan H."/>
            <person name="Manefield M."/>
            <person name="Russell T.L."/>
            <person name="Lee M.J."/>
        </authorList>
    </citation>
    <scope>NUCLEOTIDE SEQUENCE [LARGE SCALE GENOMIC DNA]</scope>
    <source>
        <strain evidence="4 5">DCMF</strain>
    </source>
</reference>
<evidence type="ECO:0000313" key="5">
    <source>
        <dbReference type="Proteomes" id="UP000323521"/>
    </source>
</evidence>
<dbReference type="Proteomes" id="UP000323521">
    <property type="component" value="Chromosome"/>
</dbReference>
<evidence type="ECO:0000313" key="4">
    <source>
        <dbReference type="EMBL" id="ATW27733.1"/>
    </source>
</evidence>
<sequence>MKVIISALQVSNNNSGIGHYIMNMTDALVKNFDHSYIIYISKGVKGDYWTNEKNVKVCQKDFDKTSFFQRNFFEIFCFGPNVNRFYPDVFFAPDTKLPLGLDKRIKKIVTVHDLAVFKYPETYQKSRVLYWQKYFDSSVKRADRVIAISYATKNDLQEILHVPEEKIQVIYNGVSSIFRPVNDPKICLEVKAKYGLPERFILFVGTFSPRKNLGRLVDAFARLHNEGSLPHKMVIAGEKGWKFKQDLERVKALNLENDIIFPGFISHEDLPVVYSLADVLAYPSLYEGFGLPPLEAMACGTPTIISNTSSLPEVVGKAGVQVNPFSISSITEGLFHLLTDSQLRKRLIQLGFERAKFFSWDKAADELNKTMKL</sequence>
<organism evidence="4 5">
    <name type="scientific">Formimonas warabiya</name>
    <dbReference type="NCBI Taxonomy" id="1761012"/>
    <lineage>
        <taxon>Bacteria</taxon>
        <taxon>Bacillati</taxon>
        <taxon>Bacillota</taxon>
        <taxon>Clostridia</taxon>
        <taxon>Eubacteriales</taxon>
        <taxon>Peptococcaceae</taxon>
        <taxon>Candidatus Formimonas</taxon>
    </lineage>
</organism>